<dbReference type="CDD" id="cd05233">
    <property type="entry name" value="SDR_c"/>
    <property type="match status" value="1"/>
</dbReference>
<comment type="similarity">
    <text evidence="1">Belongs to the short-chain dehydrogenases/reductases (SDR) family.</text>
</comment>
<dbReference type="InterPro" id="IPR002347">
    <property type="entry name" value="SDR_fam"/>
</dbReference>
<evidence type="ECO:0000313" key="3">
    <source>
        <dbReference type="EMBL" id="SEH55547.1"/>
    </source>
</evidence>
<accession>A0A1H6J4E0</accession>
<gene>
    <name evidence="3" type="ORF">SAMN05216447_105117</name>
</gene>
<dbReference type="PANTHER" id="PTHR42760">
    <property type="entry name" value="SHORT-CHAIN DEHYDROGENASES/REDUCTASES FAMILY MEMBER"/>
    <property type="match status" value="1"/>
</dbReference>
<dbReference type="Proteomes" id="UP000199135">
    <property type="component" value="Unassembled WGS sequence"/>
</dbReference>
<dbReference type="Gene3D" id="3.40.50.720">
    <property type="entry name" value="NAD(P)-binding Rossmann-like Domain"/>
    <property type="match status" value="1"/>
</dbReference>
<proteinExistence type="inferred from homology"/>
<keyword evidence="4" id="KW-1185">Reference proteome</keyword>
<name>A0A1H6J4E0_9ACTN</name>
<keyword evidence="2" id="KW-0560">Oxidoreductase</keyword>
<evidence type="ECO:0000256" key="1">
    <source>
        <dbReference type="ARBA" id="ARBA00006484"/>
    </source>
</evidence>
<dbReference type="InterPro" id="IPR036291">
    <property type="entry name" value="NAD(P)-bd_dom_sf"/>
</dbReference>
<sequence>MRKAAIGHLSFPSDSHCGHIAFVSGGTGGIGSVIVRDLVDLGCLVVVAGRSREKFETLFADLPQDRLTWVDFDAARAIDDGIRYTCEAARCFGRMPTLWVLSAGVHSENRKLSFMNATRDDYESVVSLDFDSTCEMALSAANAMAEEGLPGRIVIVSSSTGGESSWSPYRVAKRACNAFARQVSDELKRDNIGIWCVCPGPTATKMLHYKDGSPINTHDIQAGRLVMPEEVSSLVNELLLRKELFCTGESLFLSGGRGTFDCH</sequence>
<comment type="caution">
    <text evidence="3">The sequence shown here is derived from an EMBL/GenBank/DDBJ whole genome shotgun (WGS) entry which is preliminary data.</text>
</comment>
<dbReference type="SUPFAM" id="SSF51735">
    <property type="entry name" value="NAD(P)-binding Rossmann-fold domains"/>
    <property type="match status" value="1"/>
</dbReference>
<dbReference type="PRINTS" id="PR00081">
    <property type="entry name" value="GDHRDH"/>
</dbReference>
<dbReference type="Pfam" id="PF00106">
    <property type="entry name" value="adh_short"/>
    <property type="match status" value="1"/>
</dbReference>
<protein>
    <submittedName>
        <fullName evidence="3">3-oxoacyl-[acyl-carrier protein] reductase</fullName>
    </submittedName>
</protein>
<organism evidence="3 4">
    <name type="scientific">Parafannyhessea umbonata</name>
    <dbReference type="NCBI Taxonomy" id="604330"/>
    <lineage>
        <taxon>Bacteria</taxon>
        <taxon>Bacillati</taxon>
        <taxon>Actinomycetota</taxon>
        <taxon>Coriobacteriia</taxon>
        <taxon>Coriobacteriales</taxon>
        <taxon>Atopobiaceae</taxon>
        <taxon>Parafannyhessea</taxon>
    </lineage>
</organism>
<dbReference type="EMBL" id="FNWT01000005">
    <property type="protein sequence ID" value="SEH55547.1"/>
    <property type="molecule type" value="Genomic_DNA"/>
</dbReference>
<reference evidence="3 4" key="1">
    <citation type="submission" date="2016-10" db="EMBL/GenBank/DDBJ databases">
        <authorList>
            <person name="Varghese N."/>
            <person name="Submissions S."/>
        </authorList>
    </citation>
    <scope>NUCLEOTIDE SEQUENCE [LARGE SCALE GENOMIC DNA]</scope>
    <source>
        <strain evidence="3 4">WCP15</strain>
    </source>
</reference>
<evidence type="ECO:0000313" key="4">
    <source>
        <dbReference type="Proteomes" id="UP000199135"/>
    </source>
</evidence>
<evidence type="ECO:0000256" key="2">
    <source>
        <dbReference type="ARBA" id="ARBA00023002"/>
    </source>
</evidence>
<dbReference type="PANTHER" id="PTHR42760:SF133">
    <property type="entry name" value="3-OXOACYL-[ACYL-CARRIER-PROTEIN] REDUCTASE"/>
    <property type="match status" value="1"/>
</dbReference>